<dbReference type="InterPro" id="IPR036388">
    <property type="entry name" value="WH-like_DNA-bd_sf"/>
</dbReference>
<dbReference type="Gene3D" id="3.30.450.40">
    <property type="match status" value="1"/>
</dbReference>
<dbReference type="GO" id="GO:0003723">
    <property type="term" value="F:RNA binding"/>
    <property type="evidence" value="ECO:0007669"/>
    <property type="project" value="InterPro"/>
</dbReference>
<dbReference type="Pfam" id="PF03861">
    <property type="entry name" value="ANTAR"/>
    <property type="match status" value="1"/>
</dbReference>
<keyword evidence="4" id="KW-0804">Transcription</keyword>
<dbReference type="InterPro" id="IPR005561">
    <property type="entry name" value="ANTAR"/>
</dbReference>
<evidence type="ECO:0000259" key="5">
    <source>
        <dbReference type="PROSITE" id="PS50921"/>
    </source>
</evidence>
<gene>
    <name evidence="6" type="ORF">F7O44_02315</name>
</gene>
<evidence type="ECO:0000256" key="4">
    <source>
        <dbReference type="ARBA" id="ARBA00023163"/>
    </source>
</evidence>
<dbReference type="PROSITE" id="PS50921">
    <property type="entry name" value="ANTAR"/>
    <property type="match status" value="1"/>
</dbReference>
<reference evidence="6 7" key="1">
    <citation type="submission" date="2019-11" db="EMBL/GenBank/DDBJ databases">
        <authorList>
            <person name="Li X.-J."/>
            <person name="Feng X.-M."/>
        </authorList>
    </citation>
    <scope>NUCLEOTIDE SEQUENCE [LARGE SCALE GENOMIC DNA]</scope>
    <source>
        <strain evidence="6 7">XMNu-373</strain>
    </source>
</reference>
<dbReference type="Gene3D" id="1.10.10.10">
    <property type="entry name" value="Winged helix-like DNA-binding domain superfamily/Winged helix DNA-binding domain"/>
    <property type="match status" value="1"/>
</dbReference>
<dbReference type="EMBL" id="WLZY01000001">
    <property type="protein sequence ID" value="NDL55899.1"/>
    <property type="molecule type" value="Genomic_DNA"/>
</dbReference>
<keyword evidence="1" id="KW-0808">Transferase</keyword>
<keyword evidence="3" id="KW-0805">Transcription regulation</keyword>
<evidence type="ECO:0000313" key="7">
    <source>
        <dbReference type="Proteomes" id="UP000460435"/>
    </source>
</evidence>
<dbReference type="SUPFAM" id="SSF55781">
    <property type="entry name" value="GAF domain-like"/>
    <property type="match status" value="1"/>
</dbReference>
<accession>A0A7K3LXZ1</accession>
<dbReference type="InterPro" id="IPR029016">
    <property type="entry name" value="GAF-like_dom_sf"/>
</dbReference>
<dbReference type="SMART" id="SM01012">
    <property type="entry name" value="ANTAR"/>
    <property type="match status" value="1"/>
</dbReference>
<dbReference type="Pfam" id="PF13185">
    <property type="entry name" value="GAF_2"/>
    <property type="match status" value="1"/>
</dbReference>
<sequence length="257" mass="27919">MMGVGLRATCSPRGSVLRAEEHMGSPDASEFADAARDLNDEPRLDHTIEKVVEYATRMTDAEAGGLVLLRSQRQLEVAAATGAEVEEAEALQDSLREGPSVSAAREQSTCLVRNTADDTRWPTWGPKVAELGLHSAISACLYTGRRTIGTIDIYAPQAGQLDEDDAARAQVLASHAAIALDCRHEEDGLRQAVETRNVIGQAQGLLMERYGLDARRAFDVLRRYSQDANVKLRDVAEQLVASGNLPDEKKPSEPPRS</sequence>
<name>A0A7K3LXZ1_9ACTN</name>
<evidence type="ECO:0000256" key="1">
    <source>
        <dbReference type="ARBA" id="ARBA00022679"/>
    </source>
</evidence>
<dbReference type="GO" id="GO:0016301">
    <property type="term" value="F:kinase activity"/>
    <property type="evidence" value="ECO:0007669"/>
    <property type="project" value="UniProtKB-KW"/>
</dbReference>
<dbReference type="PIRSF" id="PIRSF036625">
    <property type="entry name" value="GAF_ANTAR"/>
    <property type="match status" value="1"/>
</dbReference>
<evidence type="ECO:0000313" key="6">
    <source>
        <dbReference type="EMBL" id="NDL55899.1"/>
    </source>
</evidence>
<dbReference type="InterPro" id="IPR012074">
    <property type="entry name" value="GAF_ANTAR"/>
</dbReference>
<organism evidence="6 7">
    <name type="scientific">Phytoactinopolyspora mesophila</name>
    <dbReference type="NCBI Taxonomy" id="2650750"/>
    <lineage>
        <taxon>Bacteria</taxon>
        <taxon>Bacillati</taxon>
        <taxon>Actinomycetota</taxon>
        <taxon>Actinomycetes</taxon>
        <taxon>Jiangellales</taxon>
        <taxon>Jiangellaceae</taxon>
        <taxon>Phytoactinopolyspora</taxon>
    </lineage>
</organism>
<dbReference type="SUPFAM" id="SSF52172">
    <property type="entry name" value="CheY-like"/>
    <property type="match status" value="1"/>
</dbReference>
<dbReference type="InterPro" id="IPR011006">
    <property type="entry name" value="CheY-like_superfamily"/>
</dbReference>
<feature type="domain" description="ANTAR" evidence="5">
    <location>
        <begin position="179"/>
        <end position="240"/>
    </location>
</feature>
<evidence type="ECO:0000256" key="3">
    <source>
        <dbReference type="ARBA" id="ARBA00023015"/>
    </source>
</evidence>
<keyword evidence="2" id="KW-0418">Kinase</keyword>
<dbReference type="AlphaFoldDB" id="A0A7K3LXZ1"/>
<evidence type="ECO:0000256" key="2">
    <source>
        <dbReference type="ARBA" id="ARBA00022777"/>
    </source>
</evidence>
<dbReference type="Proteomes" id="UP000460435">
    <property type="component" value="Unassembled WGS sequence"/>
</dbReference>
<dbReference type="InterPro" id="IPR003018">
    <property type="entry name" value="GAF"/>
</dbReference>
<dbReference type="SMART" id="SM00065">
    <property type="entry name" value="GAF"/>
    <property type="match status" value="1"/>
</dbReference>
<protein>
    <submittedName>
        <fullName evidence="6">ANTAR domain-containing protein</fullName>
    </submittedName>
</protein>
<proteinExistence type="predicted"/>
<keyword evidence="7" id="KW-1185">Reference proteome</keyword>
<comment type="caution">
    <text evidence="6">The sequence shown here is derived from an EMBL/GenBank/DDBJ whole genome shotgun (WGS) entry which is preliminary data.</text>
</comment>